<keyword evidence="4" id="KW-1185">Reference proteome</keyword>
<feature type="region of interest" description="Disordered" evidence="1">
    <location>
        <begin position="1"/>
        <end position="54"/>
    </location>
</feature>
<proteinExistence type="predicted"/>
<accession>A0A097IDS9</accession>
<evidence type="ECO:0000313" key="3">
    <source>
        <dbReference type="EMBL" id="AIT60282.1"/>
    </source>
</evidence>
<keyword evidence="2" id="KW-0472">Membrane</keyword>
<feature type="transmembrane region" description="Helical" evidence="2">
    <location>
        <begin position="139"/>
        <end position="162"/>
    </location>
</feature>
<dbReference type="AlphaFoldDB" id="A0A097IDS9"/>
<evidence type="ECO:0000256" key="2">
    <source>
        <dbReference type="SAM" id="Phobius"/>
    </source>
</evidence>
<gene>
    <name evidence="3" type="ORF">CDOO_02705</name>
</gene>
<evidence type="ECO:0000313" key="4">
    <source>
        <dbReference type="Proteomes" id="UP000029914"/>
    </source>
</evidence>
<dbReference type="STRING" id="558173.CDOO_02705"/>
<reference evidence="3 4" key="1">
    <citation type="submission" date="2013-09" db="EMBL/GenBank/DDBJ databases">
        <title>Complete genome sequence of Corynebacterium doosanense CAU 212(T) (=DSM 45436(T)), isolated from activated sludge.</title>
        <authorList>
            <person name="Schaffert L."/>
            <person name="Albersmeier A."/>
            <person name="Kalinowski J."/>
            <person name="Ruckert C."/>
        </authorList>
    </citation>
    <scope>NUCLEOTIDE SEQUENCE [LARGE SCALE GENOMIC DNA]</scope>
    <source>
        <strain evidence="3 4">CAU 212</strain>
    </source>
</reference>
<dbReference type="EMBL" id="CP006764">
    <property type="protein sequence ID" value="AIT60282.1"/>
    <property type="molecule type" value="Genomic_DNA"/>
</dbReference>
<dbReference type="Proteomes" id="UP000029914">
    <property type="component" value="Chromosome"/>
</dbReference>
<feature type="transmembrane region" description="Helical" evidence="2">
    <location>
        <begin position="63"/>
        <end position="83"/>
    </location>
</feature>
<sequence length="165" mass="16518">MTSPFDRRPSGPSSAQQPSGSSPFAGNGPFSSSSFSGEPAAPAPAESSPSPAAAPLKPASGPWLPLIAAVVSAVVGLVCALIAQFSSLTATSTTYATLAGIGWLLCGVFALVLLGIYSIQDNKIRAGSFYVSNPAHSAVRGITLGLAMLGVVLAAVEIALFVSKL</sequence>
<keyword evidence="2" id="KW-1133">Transmembrane helix</keyword>
<feature type="compositionally biased region" description="Low complexity" evidence="1">
    <location>
        <begin position="10"/>
        <end position="54"/>
    </location>
</feature>
<dbReference type="eggNOG" id="ENOG50329TE">
    <property type="taxonomic scope" value="Bacteria"/>
</dbReference>
<keyword evidence="2" id="KW-0812">Transmembrane</keyword>
<dbReference type="KEGG" id="cdo:CDOO_02705"/>
<evidence type="ECO:0008006" key="5">
    <source>
        <dbReference type="Google" id="ProtNLM"/>
    </source>
</evidence>
<organism evidence="3 4">
    <name type="scientific">Corynebacterium doosanense CAU 212 = DSM 45436</name>
    <dbReference type="NCBI Taxonomy" id="558173"/>
    <lineage>
        <taxon>Bacteria</taxon>
        <taxon>Bacillati</taxon>
        <taxon>Actinomycetota</taxon>
        <taxon>Actinomycetes</taxon>
        <taxon>Mycobacteriales</taxon>
        <taxon>Corynebacteriaceae</taxon>
        <taxon>Corynebacterium</taxon>
    </lineage>
</organism>
<name>A0A097IDS9_9CORY</name>
<protein>
    <recommendedName>
        <fullName evidence="5">DUF4190 domain-containing protein</fullName>
    </recommendedName>
</protein>
<feature type="transmembrane region" description="Helical" evidence="2">
    <location>
        <begin position="95"/>
        <end position="119"/>
    </location>
</feature>
<dbReference type="HOGENOM" id="CLU_1608091_0_0_11"/>
<evidence type="ECO:0000256" key="1">
    <source>
        <dbReference type="SAM" id="MobiDB-lite"/>
    </source>
</evidence>